<proteinExistence type="predicted"/>
<dbReference type="OrthoDB" id="3893071at2759"/>
<reference evidence="2" key="1">
    <citation type="submission" date="2020-05" db="EMBL/GenBank/DDBJ databases">
        <title>Mycena genomes resolve the evolution of fungal bioluminescence.</title>
        <authorList>
            <person name="Tsai I.J."/>
        </authorList>
    </citation>
    <scope>NUCLEOTIDE SEQUENCE</scope>
    <source>
        <strain evidence="2">160909Yilan</strain>
    </source>
</reference>
<dbReference type="AlphaFoldDB" id="A0A8H7CL68"/>
<feature type="domain" description="BTB" evidence="1">
    <location>
        <begin position="27"/>
        <end position="134"/>
    </location>
</feature>
<organism evidence="2 3">
    <name type="scientific">Mycena sanguinolenta</name>
    <dbReference type="NCBI Taxonomy" id="230812"/>
    <lineage>
        <taxon>Eukaryota</taxon>
        <taxon>Fungi</taxon>
        <taxon>Dikarya</taxon>
        <taxon>Basidiomycota</taxon>
        <taxon>Agaricomycotina</taxon>
        <taxon>Agaricomycetes</taxon>
        <taxon>Agaricomycetidae</taxon>
        <taxon>Agaricales</taxon>
        <taxon>Marasmiineae</taxon>
        <taxon>Mycenaceae</taxon>
        <taxon>Mycena</taxon>
    </lineage>
</organism>
<dbReference type="EMBL" id="JACAZH010000027">
    <property type="protein sequence ID" value="KAF7341710.1"/>
    <property type="molecule type" value="Genomic_DNA"/>
</dbReference>
<name>A0A8H7CL68_9AGAR</name>
<dbReference type="InterPro" id="IPR011333">
    <property type="entry name" value="SKP1/BTB/POZ_sf"/>
</dbReference>
<dbReference type="InterPro" id="IPR000210">
    <property type="entry name" value="BTB/POZ_dom"/>
</dbReference>
<dbReference type="Proteomes" id="UP000623467">
    <property type="component" value="Unassembled WGS sequence"/>
</dbReference>
<dbReference type="CDD" id="cd18186">
    <property type="entry name" value="BTB_POZ_ZBTB_KLHL-like"/>
    <property type="match status" value="1"/>
</dbReference>
<evidence type="ECO:0000313" key="3">
    <source>
        <dbReference type="Proteomes" id="UP000623467"/>
    </source>
</evidence>
<sequence length="320" mass="35691">MDRREHIPIENPQEGIIRVQDLWFPGTDLVIQAGNRLFRISGGILAARSTVFQDMLSIPQPDTQPSIDGCLVVVLHDAPADVEYFLKAVFDSGFFERPPAPAKFDVVAGVLRLSTKYDVEYLRMRALLHLSAALPRSLAEYNSIRPVTDPRPFHPEKNPQFPLLILVHELGLTWALPMALYFASAFAVQHIMDGVAFNGHNIQLPQPVQRTLLIGRTALAFAQIHNMLQCLRDLPCQECVVRGHCQSGAKAFHELMAGSRSIYPLTLMHPGIWDAFNPLLCTSCFATAQADYQTARQKLWDELPAMFELGSWAEVGPAPV</sequence>
<evidence type="ECO:0000259" key="1">
    <source>
        <dbReference type="SMART" id="SM00225"/>
    </source>
</evidence>
<evidence type="ECO:0000313" key="2">
    <source>
        <dbReference type="EMBL" id="KAF7341710.1"/>
    </source>
</evidence>
<dbReference type="SUPFAM" id="SSF54695">
    <property type="entry name" value="POZ domain"/>
    <property type="match status" value="1"/>
</dbReference>
<protein>
    <recommendedName>
        <fullName evidence="1">BTB domain-containing protein</fullName>
    </recommendedName>
</protein>
<accession>A0A8H7CL68</accession>
<dbReference type="SMART" id="SM00225">
    <property type="entry name" value="BTB"/>
    <property type="match status" value="1"/>
</dbReference>
<comment type="caution">
    <text evidence="2">The sequence shown here is derived from an EMBL/GenBank/DDBJ whole genome shotgun (WGS) entry which is preliminary data.</text>
</comment>
<dbReference type="Gene3D" id="3.30.710.10">
    <property type="entry name" value="Potassium Channel Kv1.1, Chain A"/>
    <property type="match status" value="1"/>
</dbReference>
<gene>
    <name evidence="2" type="ORF">MSAN_02069400</name>
</gene>
<keyword evidence="3" id="KW-1185">Reference proteome</keyword>